<evidence type="ECO:0000313" key="2">
    <source>
        <dbReference type="EMBL" id="MBO8187522.1"/>
    </source>
</evidence>
<organism evidence="2 3">
    <name type="scientific">Streptomyces spirodelae</name>
    <dbReference type="NCBI Taxonomy" id="2812904"/>
    <lineage>
        <taxon>Bacteria</taxon>
        <taxon>Bacillati</taxon>
        <taxon>Actinomycetota</taxon>
        <taxon>Actinomycetes</taxon>
        <taxon>Kitasatosporales</taxon>
        <taxon>Streptomycetaceae</taxon>
        <taxon>Streptomyces</taxon>
    </lineage>
</organism>
<feature type="region of interest" description="Disordered" evidence="1">
    <location>
        <begin position="1"/>
        <end position="39"/>
    </location>
</feature>
<dbReference type="Proteomes" id="UP001518976">
    <property type="component" value="Unassembled WGS sequence"/>
</dbReference>
<comment type="caution">
    <text evidence="2">The sequence shown here is derived from an EMBL/GenBank/DDBJ whole genome shotgun (WGS) entry which is preliminary data.</text>
</comment>
<evidence type="ECO:0000313" key="3">
    <source>
        <dbReference type="Proteomes" id="UP001518976"/>
    </source>
</evidence>
<dbReference type="RefSeq" id="WP_209266330.1">
    <property type="nucleotide sequence ID" value="NZ_JAFFZN010000017.1"/>
</dbReference>
<protein>
    <recommendedName>
        <fullName evidence="4">ESX-1 secretion-associated protein</fullName>
    </recommendedName>
</protein>
<accession>A0ABS3WXH5</accession>
<keyword evidence="3" id="KW-1185">Reference proteome</keyword>
<name>A0ABS3WXH5_9ACTN</name>
<proteinExistence type="predicted"/>
<evidence type="ECO:0008006" key="4">
    <source>
        <dbReference type="Google" id="ProtNLM"/>
    </source>
</evidence>
<evidence type="ECO:0000256" key="1">
    <source>
        <dbReference type="SAM" id="MobiDB-lite"/>
    </source>
</evidence>
<sequence>MGAMKSGETPEQARARAERLRQHAAQARSVAGSLGSTLDTGVAKATADGVWLGPYAERVSGELRKQQLALEGLANGVRATAQRWDHEAELLDKEAAAVPTGGN</sequence>
<reference evidence="2 3" key="1">
    <citation type="submission" date="2021-02" db="EMBL/GenBank/DDBJ databases">
        <title>Streptomyces spirodelae sp. nov., isolated from duckweed.</title>
        <authorList>
            <person name="Saimee Y."/>
            <person name="Duangmal K."/>
        </authorList>
    </citation>
    <scope>NUCLEOTIDE SEQUENCE [LARGE SCALE GENOMIC DNA]</scope>
    <source>
        <strain evidence="2 3">DW4-2</strain>
    </source>
</reference>
<dbReference type="EMBL" id="JAFFZN010000017">
    <property type="protein sequence ID" value="MBO8187522.1"/>
    <property type="molecule type" value="Genomic_DNA"/>
</dbReference>
<gene>
    <name evidence="2" type="ORF">JW592_18945</name>
</gene>
<feature type="compositionally biased region" description="Basic and acidic residues" evidence="1">
    <location>
        <begin position="11"/>
        <end position="21"/>
    </location>
</feature>